<organism evidence="2 3">
    <name type="scientific">Papaver atlanticum</name>
    <dbReference type="NCBI Taxonomy" id="357466"/>
    <lineage>
        <taxon>Eukaryota</taxon>
        <taxon>Viridiplantae</taxon>
        <taxon>Streptophyta</taxon>
        <taxon>Embryophyta</taxon>
        <taxon>Tracheophyta</taxon>
        <taxon>Spermatophyta</taxon>
        <taxon>Magnoliopsida</taxon>
        <taxon>Ranunculales</taxon>
        <taxon>Papaveraceae</taxon>
        <taxon>Papaveroideae</taxon>
        <taxon>Papaver</taxon>
    </lineage>
</organism>
<dbReference type="GO" id="GO:0005509">
    <property type="term" value="F:calcium ion binding"/>
    <property type="evidence" value="ECO:0007669"/>
    <property type="project" value="InterPro"/>
</dbReference>
<dbReference type="Proteomes" id="UP001202328">
    <property type="component" value="Unassembled WGS sequence"/>
</dbReference>
<dbReference type="InterPro" id="IPR009033">
    <property type="entry name" value="Calreticulin/calnexin_P_dom_sf"/>
</dbReference>
<feature type="region of interest" description="Disordered" evidence="1">
    <location>
        <begin position="95"/>
        <end position="130"/>
    </location>
</feature>
<sequence length="275" mass="31417">MEEGVGRKVYNRSNLLGLLLKKTQKTKKKRWKKIQNDVCMICVIGQGIYSHRTLLARNQPILSVALQLEQLRVRQIAAAAAQGDALQQVEQIGAAAAPNDDEENKKAKWKGHHYTPRDTNEKRPADKPNMLADSEGRYLVKFWTEEQQVLSDRNIKSRSHQKAKHTMGERLGGRGSILMILMMLNLGDMTPFQPKFLIQKLKSYRDSRFFQTGLTTSTCVLGFDQPNWDDEEDGIWRPLKIPNLAYNGSWKLKKSRTPDIRGNGRLDGLITQDCR</sequence>
<dbReference type="SUPFAM" id="SSF63887">
    <property type="entry name" value="P-domain of calnexin/calreticulin"/>
    <property type="match status" value="1"/>
</dbReference>
<reference evidence="2" key="1">
    <citation type="submission" date="2022-04" db="EMBL/GenBank/DDBJ databases">
        <title>A functionally conserved STORR gene fusion in Papaver species that diverged 16.8 million years ago.</title>
        <authorList>
            <person name="Catania T."/>
        </authorList>
    </citation>
    <scope>NUCLEOTIDE SEQUENCE</scope>
    <source>
        <strain evidence="2">S-188037</strain>
    </source>
</reference>
<gene>
    <name evidence="2" type="ORF">MKW98_005833</name>
</gene>
<protein>
    <submittedName>
        <fullName evidence="2">Uncharacterized protein</fullName>
    </submittedName>
</protein>
<comment type="caution">
    <text evidence="2">The sequence shown here is derived from an EMBL/GenBank/DDBJ whole genome shotgun (WGS) entry which is preliminary data.</text>
</comment>
<evidence type="ECO:0000313" key="2">
    <source>
        <dbReference type="EMBL" id="KAI3952138.1"/>
    </source>
</evidence>
<proteinExistence type="predicted"/>
<feature type="compositionally biased region" description="Basic and acidic residues" evidence="1">
    <location>
        <begin position="115"/>
        <end position="126"/>
    </location>
</feature>
<accession>A0AAD4XVU8</accession>
<dbReference type="EMBL" id="JAJJMB010002292">
    <property type="protein sequence ID" value="KAI3952138.1"/>
    <property type="molecule type" value="Genomic_DNA"/>
</dbReference>
<evidence type="ECO:0000313" key="3">
    <source>
        <dbReference type="Proteomes" id="UP001202328"/>
    </source>
</evidence>
<evidence type="ECO:0000256" key="1">
    <source>
        <dbReference type="SAM" id="MobiDB-lite"/>
    </source>
</evidence>
<dbReference type="Gene3D" id="2.10.250.10">
    <property type="entry name" value="Calreticulin/calnexin, P domain"/>
    <property type="match status" value="1"/>
</dbReference>
<keyword evidence="3" id="KW-1185">Reference proteome</keyword>
<name>A0AAD4XVU8_9MAGN</name>
<dbReference type="AlphaFoldDB" id="A0AAD4XVU8"/>